<dbReference type="InterPro" id="IPR002657">
    <property type="entry name" value="BilAc:Na_symport/Acr3"/>
</dbReference>
<dbReference type="PROSITE" id="PS50937">
    <property type="entry name" value="HTH_MERR_2"/>
    <property type="match status" value="1"/>
</dbReference>
<feature type="transmembrane region" description="Helical" evidence="9">
    <location>
        <begin position="328"/>
        <end position="350"/>
    </location>
</feature>
<accession>H5XEB6</accession>
<name>H5XEB6_9PSEU</name>
<dbReference type="GO" id="GO:0005886">
    <property type="term" value="C:plasma membrane"/>
    <property type="evidence" value="ECO:0007669"/>
    <property type="project" value="UniProtKB-SubCell"/>
</dbReference>
<dbReference type="EMBL" id="CM001440">
    <property type="protein sequence ID" value="EHR61384.1"/>
    <property type="molecule type" value="Genomic_DNA"/>
</dbReference>
<feature type="compositionally biased region" description="Low complexity" evidence="8">
    <location>
        <begin position="134"/>
        <end position="143"/>
    </location>
</feature>
<feature type="region of interest" description="Disordered" evidence="8">
    <location>
        <begin position="134"/>
        <end position="160"/>
    </location>
</feature>
<gene>
    <name evidence="11" type="ORF">SaccyDRAFT_2520</name>
</gene>
<feature type="transmembrane region" description="Helical" evidence="9">
    <location>
        <begin position="236"/>
        <end position="258"/>
    </location>
</feature>
<keyword evidence="5 9" id="KW-0812">Transmembrane</keyword>
<evidence type="ECO:0000313" key="12">
    <source>
        <dbReference type="Proteomes" id="UP000002791"/>
    </source>
</evidence>
<dbReference type="GO" id="GO:0003677">
    <property type="term" value="F:DNA binding"/>
    <property type="evidence" value="ECO:0007669"/>
    <property type="project" value="InterPro"/>
</dbReference>
<evidence type="ECO:0000256" key="3">
    <source>
        <dbReference type="ARBA" id="ARBA00022448"/>
    </source>
</evidence>
<dbReference type="GO" id="GO:0006355">
    <property type="term" value="P:regulation of DNA-templated transcription"/>
    <property type="evidence" value="ECO:0007669"/>
    <property type="project" value="InterPro"/>
</dbReference>
<dbReference type="PANTHER" id="PTHR43057:SF1">
    <property type="entry name" value="ARSENICAL-RESISTANCE PROTEIN 3"/>
    <property type="match status" value="1"/>
</dbReference>
<comment type="similarity">
    <text evidence="2">Belongs to the arsenical resistance-3 (ACR3) (TC 2.A.59) family.</text>
</comment>
<feature type="transmembrane region" description="Helical" evidence="9">
    <location>
        <begin position="179"/>
        <end position="200"/>
    </location>
</feature>
<dbReference type="PANTHER" id="PTHR43057">
    <property type="entry name" value="ARSENITE EFFLUX TRANSPORTER"/>
    <property type="match status" value="1"/>
</dbReference>
<dbReference type="AlphaFoldDB" id="H5XEB6"/>
<evidence type="ECO:0000256" key="9">
    <source>
        <dbReference type="SAM" id="Phobius"/>
    </source>
</evidence>
<dbReference type="Proteomes" id="UP000002791">
    <property type="component" value="Chromosome"/>
</dbReference>
<dbReference type="InterPro" id="IPR004706">
    <property type="entry name" value="Arsenical-R_Acr3"/>
</dbReference>
<dbReference type="Pfam" id="PF01758">
    <property type="entry name" value="SBF"/>
    <property type="match status" value="1"/>
</dbReference>
<dbReference type="InterPro" id="IPR038770">
    <property type="entry name" value="Na+/solute_symporter_sf"/>
</dbReference>
<dbReference type="InterPro" id="IPR009061">
    <property type="entry name" value="DNA-bd_dom_put_sf"/>
</dbReference>
<feature type="transmembrane region" description="Helical" evidence="9">
    <location>
        <begin position="264"/>
        <end position="283"/>
    </location>
</feature>
<feature type="transmembrane region" description="Helical" evidence="9">
    <location>
        <begin position="362"/>
        <end position="383"/>
    </location>
</feature>
<evidence type="ECO:0000256" key="6">
    <source>
        <dbReference type="ARBA" id="ARBA00022989"/>
    </source>
</evidence>
<evidence type="ECO:0000256" key="2">
    <source>
        <dbReference type="ARBA" id="ARBA00010110"/>
    </source>
</evidence>
<dbReference type="GO" id="GO:0015297">
    <property type="term" value="F:antiporter activity"/>
    <property type="evidence" value="ECO:0007669"/>
    <property type="project" value="InterPro"/>
</dbReference>
<evidence type="ECO:0000259" key="10">
    <source>
        <dbReference type="PROSITE" id="PS50937"/>
    </source>
</evidence>
<dbReference type="SUPFAM" id="SSF46955">
    <property type="entry name" value="Putative DNA-binding domain"/>
    <property type="match status" value="1"/>
</dbReference>
<dbReference type="PRINTS" id="PR00040">
    <property type="entry name" value="HTHMERR"/>
</dbReference>
<organism evidence="11 12">
    <name type="scientific">Saccharomonospora cyanea NA-134</name>
    <dbReference type="NCBI Taxonomy" id="882082"/>
    <lineage>
        <taxon>Bacteria</taxon>
        <taxon>Bacillati</taxon>
        <taxon>Actinomycetota</taxon>
        <taxon>Actinomycetes</taxon>
        <taxon>Pseudonocardiales</taxon>
        <taxon>Pseudonocardiaceae</taxon>
        <taxon>Saccharomonospora</taxon>
    </lineage>
</organism>
<dbReference type="eggNOG" id="COG0798">
    <property type="taxonomic scope" value="Bacteria"/>
</dbReference>
<dbReference type="GO" id="GO:0015104">
    <property type="term" value="F:antimonite transmembrane transporter activity"/>
    <property type="evidence" value="ECO:0007669"/>
    <property type="project" value="TreeGrafter"/>
</dbReference>
<evidence type="ECO:0000256" key="1">
    <source>
        <dbReference type="ARBA" id="ARBA00004651"/>
    </source>
</evidence>
<dbReference type="Gene3D" id="1.20.1530.20">
    <property type="match status" value="1"/>
</dbReference>
<feature type="transmembrane region" description="Helical" evidence="9">
    <location>
        <begin position="295"/>
        <end position="316"/>
    </location>
</feature>
<proteinExistence type="inferred from homology"/>
<reference evidence="11 12" key="1">
    <citation type="submission" date="2011-11" db="EMBL/GenBank/DDBJ databases">
        <title>The Noncontiguous Finished sequence of Saccharomonospora cyanea NA-134.</title>
        <authorList>
            <consortium name="US DOE Joint Genome Institute"/>
            <person name="Lucas S."/>
            <person name="Han J."/>
            <person name="Lapidus A."/>
            <person name="Cheng J.-F."/>
            <person name="Goodwin L."/>
            <person name="Pitluck S."/>
            <person name="Peters L."/>
            <person name="Ovchinnikova G."/>
            <person name="Lu M."/>
            <person name="Detter J.C."/>
            <person name="Han C."/>
            <person name="Tapia R."/>
            <person name="Land M."/>
            <person name="Hauser L."/>
            <person name="Kyrpides N."/>
            <person name="Ivanova N."/>
            <person name="Pagani I."/>
            <person name="Brambilla E.-M."/>
            <person name="Klenk H.-P."/>
            <person name="Woyke T."/>
        </authorList>
    </citation>
    <scope>NUCLEOTIDE SEQUENCE [LARGE SCALE GENOMIC DNA]</scope>
    <source>
        <strain evidence="11 12">NA-134</strain>
    </source>
</reference>
<dbReference type="InterPro" id="IPR000551">
    <property type="entry name" value="MerR-type_HTH_dom"/>
</dbReference>
<evidence type="ECO:0000256" key="5">
    <source>
        <dbReference type="ARBA" id="ARBA00022692"/>
    </source>
</evidence>
<evidence type="ECO:0000256" key="7">
    <source>
        <dbReference type="ARBA" id="ARBA00023136"/>
    </source>
</evidence>
<feature type="transmembrane region" description="Helical" evidence="9">
    <location>
        <begin position="206"/>
        <end position="224"/>
    </location>
</feature>
<dbReference type="HOGENOM" id="CLU_550810_0_0_11"/>
<feature type="transmembrane region" description="Helical" evidence="9">
    <location>
        <begin position="454"/>
        <end position="476"/>
    </location>
</feature>
<feature type="transmembrane region" description="Helical" evidence="9">
    <location>
        <begin position="430"/>
        <end position="448"/>
    </location>
</feature>
<keyword evidence="6 9" id="KW-1133">Transmembrane helix</keyword>
<dbReference type="eggNOG" id="COG0789">
    <property type="taxonomic scope" value="Bacteria"/>
</dbReference>
<comment type="subcellular location">
    <subcellularLocation>
        <location evidence="1">Cell membrane</location>
        <topology evidence="1">Multi-pass membrane protein</topology>
    </subcellularLocation>
</comment>
<dbReference type="SMART" id="SM00422">
    <property type="entry name" value="HTH_MERR"/>
    <property type="match status" value="1"/>
</dbReference>
<protein>
    <submittedName>
        <fullName evidence="11">Arsenite efflux pump ACR3-like permease</fullName>
    </submittedName>
</protein>
<sequence length="495" mass="52209">MRISQLAERTGTPATTLRFYETAGLLPAARTPAGYRVYGEDAVERLAFIGTAKQLGLPLEEIAELLRVWESGACKDVKADLRPRVFARIAEVERRTAELVASEQQCCPFFDFLLQLDGPVLRLPGPRPCRGLRPAGRAVHPSLTTPPPPRPACHHTTPQGAPTLSPASGLVARMERHQVAVYVGALAAGALLGWGAPGAGPGLEHVLTPVLAALLYVTFLQVPAAELGRSLRSGRFLAAALVVNFVVVPLVVAAMFAFLPADRAVRLGVLLVLLTPCVDYVIAFSGLAGGSSRRLLAATPLLLVVQMVLLPGYLLLFLGAELADVVEIGPFVEAFVVLIVIPLTLAWLTQGWAARRATGQRVADAVGTTMVPLMAATLLTVVASQVPKLGDDLAAVAHVVPFYVLFLVAMAIAGLAVARLFRLDVPAGRAIVFTGATRNSLVVLPLALALPDQLAVAAVVVVTQTLVEVVGMVVYVRVVPRLLPAPAGIEQPPGQ</sequence>
<keyword evidence="4" id="KW-1003">Cell membrane</keyword>
<evidence type="ECO:0000256" key="8">
    <source>
        <dbReference type="SAM" id="MobiDB-lite"/>
    </source>
</evidence>
<keyword evidence="7 9" id="KW-0472">Membrane</keyword>
<dbReference type="GO" id="GO:0015105">
    <property type="term" value="F:arsenite transmembrane transporter activity"/>
    <property type="evidence" value="ECO:0007669"/>
    <property type="project" value="TreeGrafter"/>
</dbReference>
<evidence type="ECO:0000313" key="11">
    <source>
        <dbReference type="EMBL" id="EHR61384.1"/>
    </source>
</evidence>
<keyword evidence="3" id="KW-0813">Transport</keyword>
<dbReference type="Pfam" id="PF13411">
    <property type="entry name" value="MerR_1"/>
    <property type="match status" value="1"/>
</dbReference>
<dbReference type="Gene3D" id="1.10.1660.10">
    <property type="match status" value="1"/>
</dbReference>
<feature type="domain" description="HTH merR-type" evidence="10">
    <location>
        <begin position="1"/>
        <end position="68"/>
    </location>
</feature>
<evidence type="ECO:0000256" key="4">
    <source>
        <dbReference type="ARBA" id="ARBA00022475"/>
    </source>
</evidence>
<keyword evidence="12" id="KW-1185">Reference proteome</keyword>
<feature type="transmembrane region" description="Helical" evidence="9">
    <location>
        <begin position="395"/>
        <end position="418"/>
    </location>
</feature>